<dbReference type="EMBL" id="VSSQ01068439">
    <property type="protein sequence ID" value="MPN20631.1"/>
    <property type="molecule type" value="Genomic_DNA"/>
</dbReference>
<organism evidence="1">
    <name type="scientific">bioreactor metagenome</name>
    <dbReference type="NCBI Taxonomy" id="1076179"/>
    <lineage>
        <taxon>unclassified sequences</taxon>
        <taxon>metagenomes</taxon>
        <taxon>ecological metagenomes</taxon>
    </lineage>
</organism>
<gene>
    <name evidence="1" type="ORF">SDC9_168010</name>
</gene>
<accession>A0A645G1D7</accession>
<comment type="caution">
    <text evidence="1">The sequence shown here is derived from an EMBL/GenBank/DDBJ whole genome shotgun (WGS) entry which is preliminary data.</text>
</comment>
<evidence type="ECO:0000313" key="1">
    <source>
        <dbReference type="EMBL" id="MPN20631.1"/>
    </source>
</evidence>
<sequence length="106" mass="11689">MAGQQQFDVDFTHVPDRLGVGEDHHARFRRGRARGHDAASLDVHQAEAAGAVDRQLGVVAEGRDVDSRPADQFEQIALARDFHFAVIDEQSFLFFTHFILCSGAVG</sequence>
<reference evidence="1" key="1">
    <citation type="submission" date="2019-08" db="EMBL/GenBank/DDBJ databases">
        <authorList>
            <person name="Kucharzyk K."/>
            <person name="Murdoch R.W."/>
            <person name="Higgins S."/>
            <person name="Loffler F."/>
        </authorList>
    </citation>
    <scope>NUCLEOTIDE SEQUENCE</scope>
</reference>
<proteinExistence type="predicted"/>
<protein>
    <submittedName>
        <fullName evidence="1">Uncharacterized protein</fullName>
    </submittedName>
</protein>
<dbReference type="AlphaFoldDB" id="A0A645G1D7"/>
<name>A0A645G1D7_9ZZZZ</name>